<proteinExistence type="predicted"/>
<sequence length="773" mass="80440">MNSVDPALTLSTRADAVNLDSTGMMRAFLVCTDDPDIEPHNSWTYQFKGDWAGSPIVTCPVPMVDIDPETGKMPPLNLSTAVSRASVSGVLITKGKPGDPGPGIASIDTDGTVHLTDGSTVSWELPPAVADDAAVAELVASVSETAAAVASRIREVGDGTYAPVDSAVGRAQRAWLRALASRNVGVVNALGIGASTLAGHNSAPRWRKFWNLLGEACHAEYNPVGIAGGYHSLLTETGSWTFTGTTATTRRGLGTGSIAFSAGATGVYPLVSTTGFIVYYAQGPGQGPFKVKIDNGVPVTITPNTTGAYRHDGKFVSQNLIRGEHTIQIIAVGAVDINSVYVLDQDHNAGVRFYTAALGGNKSVDYLDPSLSPTHWERVAALTPALIALCVGSNDHNEGIPVATYRATIDGILAKIESTLGYRPWVPLIAQQPRTFDFLSPIAPWSEYVQVLRDVAADNPDWVSFHDFGALFPQTEADGTGGGILSTDGAHPTTLGHEVAFMELARQWGIPARAKTAIAPPVGVPITPEVVSTVTPLSITSGLISRFSAKTLADHGLANGAAVTTWPVEQGSVYVPLSQTTESRKPIYRATGAPGSFPCVEFDAALTQSMAASWATALDTPVTILCVVEPTPAPAASQTVMSGVSSTRYLALQATNDSRWSLAPGQTSGTLRSSPSVVTTALHVIGGKFDGAGSALHVDKKTPTATGTMVTTAEQPVAGLSGISLGRSASNPTTGNFTGKVCEMAVYGRALSAVEISTLMTELGATYGVTVVA</sequence>
<evidence type="ECO:0000259" key="1">
    <source>
        <dbReference type="Pfam" id="PF13472"/>
    </source>
</evidence>
<dbReference type="RefSeq" id="WP_317541301.1">
    <property type="nucleotide sequence ID" value="NZ_JAWLKB010000004.1"/>
</dbReference>
<dbReference type="Proteomes" id="UP001185927">
    <property type="component" value="Unassembled WGS sequence"/>
</dbReference>
<dbReference type="SUPFAM" id="SSF49899">
    <property type="entry name" value="Concanavalin A-like lectins/glucanases"/>
    <property type="match status" value="1"/>
</dbReference>
<protein>
    <submittedName>
        <fullName evidence="2">GDSL-type esterase/lipase family protein</fullName>
    </submittedName>
</protein>
<keyword evidence="3" id="KW-1185">Reference proteome</keyword>
<feature type="domain" description="SGNH hydrolase-type esterase" evidence="1">
    <location>
        <begin position="350"/>
        <end position="498"/>
    </location>
</feature>
<dbReference type="CDD" id="cd00229">
    <property type="entry name" value="SGNH_hydrolase"/>
    <property type="match status" value="1"/>
</dbReference>
<dbReference type="InterPro" id="IPR013320">
    <property type="entry name" value="ConA-like_dom_sf"/>
</dbReference>
<dbReference type="Pfam" id="PF13472">
    <property type="entry name" value="Lipase_GDSL_2"/>
    <property type="match status" value="1"/>
</dbReference>
<gene>
    <name evidence="2" type="ORF">R3Q16_10795</name>
</gene>
<evidence type="ECO:0000313" key="3">
    <source>
        <dbReference type="Proteomes" id="UP001185927"/>
    </source>
</evidence>
<dbReference type="SUPFAM" id="SSF52266">
    <property type="entry name" value="SGNH hydrolase"/>
    <property type="match status" value="1"/>
</dbReference>
<accession>A0ABU4BS99</accession>
<dbReference type="EMBL" id="JAWLKB010000004">
    <property type="protein sequence ID" value="MDV6267091.1"/>
    <property type="molecule type" value="Genomic_DNA"/>
</dbReference>
<dbReference type="InterPro" id="IPR036514">
    <property type="entry name" value="SGNH_hydro_sf"/>
</dbReference>
<evidence type="ECO:0000313" key="2">
    <source>
        <dbReference type="EMBL" id="MDV6267091.1"/>
    </source>
</evidence>
<organism evidence="2 3">
    <name type="scientific">Rhodococcus globerulus</name>
    <dbReference type="NCBI Taxonomy" id="33008"/>
    <lineage>
        <taxon>Bacteria</taxon>
        <taxon>Bacillati</taxon>
        <taxon>Actinomycetota</taxon>
        <taxon>Actinomycetes</taxon>
        <taxon>Mycobacteriales</taxon>
        <taxon>Nocardiaceae</taxon>
        <taxon>Rhodococcus</taxon>
    </lineage>
</organism>
<comment type="caution">
    <text evidence="2">The sequence shown here is derived from an EMBL/GenBank/DDBJ whole genome shotgun (WGS) entry which is preliminary data.</text>
</comment>
<dbReference type="InterPro" id="IPR013830">
    <property type="entry name" value="SGNH_hydro"/>
</dbReference>
<reference evidence="2 3" key="1">
    <citation type="submission" date="2023-10" db="EMBL/GenBank/DDBJ databases">
        <title>Development of a sustainable strategy for remediation of hydrocarbon-contaminated territories based on the waste exchange concept.</title>
        <authorList>
            <person name="Krivoruchko A."/>
        </authorList>
    </citation>
    <scope>NUCLEOTIDE SEQUENCE [LARGE SCALE GENOMIC DNA]</scope>
    <source>
        <strain evidence="2 3">IEGM 1203</strain>
    </source>
</reference>
<name>A0ABU4BS99_RHOGO</name>
<dbReference type="Gene3D" id="2.60.120.200">
    <property type="match status" value="1"/>
</dbReference>
<dbReference type="Gene3D" id="3.40.50.1110">
    <property type="entry name" value="SGNH hydrolase"/>
    <property type="match status" value="1"/>
</dbReference>
<dbReference type="Pfam" id="PF13385">
    <property type="entry name" value="Laminin_G_3"/>
    <property type="match status" value="1"/>
</dbReference>